<keyword evidence="1" id="KW-0175">Coiled coil</keyword>
<evidence type="ECO:0000256" key="1">
    <source>
        <dbReference type="SAM" id="Coils"/>
    </source>
</evidence>
<reference evidence="3" key="1">
    <citation type="journal article" date="2012" name="PLoS Genet.">
        <title>Comparative analysis of the genomes of two field isolates of the rice blast fungus Magnaporthe oryzae.</title>
        <authorList>
            <person name="Xue M."/>
            <person name="Yang J."/>
            <person name="Li Z."/>
            <person name="Hu S."/>
            <person name="Yao N."/>
            <person name="Dean R.A."/>
            <person name="Zhao W."/>
            <person name="Shen M."/>
            <person name="Zhang H."/>
            <person name="Li C."/>
            <person name="Liu L."/>
            <person name="Cao L."/>
            <person name="Xu X."/>
            <person name="Xing Y."/>
            <person name="Hsiang T."/>
            <person name="Zhang Z."/>
            <person name="Xu J.R."/>
            <person name="Peng Y.L."/>
        </authorList>
    </citation>
    <scope>NUCLEOTIDE SEQUENCE</scope>
    <source>
        <strain evidence="3">Y34</strain>
    </source>
</reference>
<proteinExistence type="predicted"/>
<feature type="compositionally biased region" description="Basic and acidic residues" evidence="2">
    <location>
        <begin position="180"/>
        <end position="190"/>
    </location>
</feature>
<organism evidence="3">
    <name type="scientific">Pyricularia oryzae (strain Y34)</name>
    <name type="common">Rice blast fungus</name>
    <name type="synonym">Magnaporthe oryzae</name>
    <dbReference type="NCBI Taxonomy" id="1143189"/>
    <lineage>
        <taxon>Eukaryota</taxon>
        <taxon>Fungi</taxon>
        <taxon>Dikarya</taxon>
        <taxon>Ascomycota</taxon>
        <taxon>Pezizomycotina</taxon>
        <taxon>Sordariomycetes</taxon>
        <taxon>Sordariomycetidae</taxon>
        <taxon>Magnaporthales</taxon>
        <taxon>Pyriculariaceae</taxon>
        <taxon>Pyricularia</taxon>
    </lineage>
</organism>
<feature type="coiled-coil region" evidence="1">
    <location>
        <begin position="2"/>
        <end position="29"/>
    </location>
</feature>
<feature type="region of interest" description="Disordered" evidence="2">
    <location>
        <begin position="149"/>
        <end position="190"/>
    </location>
</feature>
<name>A0AA97NNB9_PYRO3</name>
<protein>
    <submittedName>
        <fullName evidence="3">Uncharacterized protein</fullName>
    </submittedName>
</protein>
<accession>A0AA97NNB9</accession>
<dbReference type="AlphaFoldDB" id="A0AA97NNB9"/>
<evidence type="ECO:0000256" key="2">
    <source>
        <dbReference type="SAM" id="MobiDB-lite"/>
    </source>
</evidence>
<dbReference type="EMBL" id="JH793200">
    <property type="protein sequence ID" value="ELQ33321.1"/>
    <property type="molecule type" value="Genomic_DNA"/>
</dbReference>
<gene>
    <name evidence="3" type="ORF">OOU_Y34scaffold00969g6</name>
</gene>
<evidence type="ECO:0000313" key="3">
    <source>
        <dbReference type="EMBL" id="ELQ33321.1"/>
    </source>
</evidence>
<dbReference type="Proteomes" id="UP000011086">
    <property type="component" value="Unassembled WGS sequence"/>
</dbReference>
<sequence length="190" mass="21344">MEKTLTRDKIKTEKEIAALKKRILELLKKGRISEAEMETDTLASMESILEVQHMNVLEAKRATAQLATAAATRKRLEMNARMSKINSGANSNAFKMLEAIEADKAQKEQAAMSQRIYMEAMTEGSGTQVPHARRQELWAQMLDEAGVDVGERLSEAQVSTREPERESAPEEPTPEVESDLNERLRSLRAM</sequence>